<reference evidence="2 3" key="1">
    <citation type="submission" date="2012-06" db="EMBL/GenBank/DDBJ databases">
        <title>Complete sequence of chromosome of Mycobacterium chubuense NBB4.</title>
        <authorList>
            <consortium name="US DOE Joint Genome Institute"/>
            <person name="Lucas S."/>
            <person name="Han J."/>
            <person name="Lapidus A."/>
            <person name="Cheng J.-F."/>
            <person name="Goodwin L."/>
            <person name="Pitluck S."/>
            <person name="Peters L."/>
            <person name="Mikhailova N."/>
            <person name="Teshima H."/>
            <person name="Detter J.C."/>
            <person name="Han C."/>
            <person name="Tapia R."/>
            <person name="Land M."/>
            <person name="Hauser L."/>
            <person name="Kyrpides N."/>
            <person name="Ivanova N."/>
            <person name="Pagani I."/>
            <person name="Mattes T."/>
            <person name="Holmes A."/>
            <person name="Rutledge P."/>
            <person name="Paulsen I."/>
            <person name="Coleman N."/>
            <person name="Woyke T."/>
        </authorList>
    </citation>
    <scope>NUCLEOTIDE SEQUENCE [LARGE SCALE GENOMIC DNA]</scope>
    <source>
        <strain evidence="2 3">NBB4</strain>
    </source>
</reference>
<accession>I4BNM0</accession>
<dbReference type="eggNOG" id="ENOG5031VYP">
    <property type="taxonomic scope" value="Bacteria"/>
</dbReference>
<keyword evidence="1" id="KW-0812">Transmembrane</keyword>
<protein>
    <submittedName>
        <fullName evidence="2">Uncharacterized protein</fullName>
    </submittedName>
</protein>
<keyword evidence="1" id="KW-1133">Transmembrane helix</keyword>
<sequence precursor="true">MASTINARQGTGDGSRDTRLLGCAAMLALSASLAVMLLATPGSVPAPAYWFASSVALAVALAVLVLGERSWDRMVASAQAAGLVGR</sequence>
<evidence type="ECO:0000256" key="1">
    <source>
        <dbReference type="SAM" id="Phobius"/>
    </source>
</evidence>
<keyword evidence="1" id="KW-0472">Membrane</keyword>
<dbReference type="HOGENOM" id="CLU_2494648_0_0_11"/>
<evidence type="ECO:0000313" key="2">
    <source>
        <dbReference type="EMBL" id="AFM18877.1"/>
    </source>
</evidence>
<name>I4BNM0_MYCCN</name>
<organism evidence="2 3">
    <name type="scientific">Mycolicibacterium chubuense (strain NBB4)</name>
    <name type="common">Mycobacterium chubuense</name>
    <dbReference type="NCBI Taxonomy" id="710421"/>
    <lineage>
        <taxon>Bacteria</taxon>
        <taxon>Bacillati</taxon>
        <taxon>Actinomycetota</taxon>
        <taxon>Actinomycetes</taxon>
        <taxon>Mycobacteriales</taxon>
        <taxon>Mycobacteriaceae</taxon>
        <taxon>Mycolicibacterium</taxon>
    </lineage>
</organism>
<dbReference type="KEGG" id="mcb:Mycch_4159"/>
<proteinExistence type="predicted"/>
<dbReference type="EMBL" id="CP003053">
    <property type="protein sequence ID" value="AFM18877.1"/>
    <property type="molecule type" value="Genomic_DNA"/>
</dbReference>
<feature type="transmembrane region" description="Helical" evidence="1">
    <location>
        <begin position="20"/>
        <end position="42"/>
    </location>
</feature>
<dbReference type="STRING" id="710421.Mycch_4159"/>
<gene>
    <name evidence="2" type="ordered locus">Mycch_4159</name>
</gene>
<dbReference type="RefSeq" id="WP_014817349.1">
    <property type="nucleotide sequence ID" value="NC_018027.1"/>
</dbReference>
<dbReference type="PATRIC" id="fig|710421.3.peg.4153"/>
<evidence type="ECO:0000313" key="3">
    <source>
        <dbReference type="Proteomes" id="UP000006057"/>
    </source>
</evidence>
<feature type="transmembrane region" description="Helical" evidence="1">
    <location>
        <begin position="48"/>
        <end position="67"/>
    </location>
</feature>
<dbReference type="Proteomes" id="UP000006057">
    <property type="component" value="Chromosome"/>
</dbReference>
<keyword evidence="3" id="KW-1185">Reference proteome</keyword>
<dbReference type="AlphaFoldDB" id="I4BNM0"/>